<organism evidence="1 2">
    <name type="scientific">Tritrichomonas musculus</name>
    <dbReference type="NCBI Taxonomy" id="1915356"/>
    <lineage>
        <taxon>Eukaryota</taxon>
        <taxon>Metamonada</taxon>
        <taxon>Parabasalia</taxon>
        <taxon>Tritrichomonadida</taxon>
        <taxon>Tritrichomonadidae</taxon>
        <taxon>Tritrichomonas</taxon>
    </lineage>
</organism>
<protein>
    <submittedName>
        <fullName evidence="1">Uncharacterized protein</fullName>
    </submittedName>
</protein>
<name>A0ABR2HV95_9EUKA</name>
<comment type="caution">
    <text evidence="1">The sequence shown here is derived from an EMBL/GenBank/DDBJ whole genome shotgun (WGS) entry which is preliminary data.</text>
</comment>
<gene>
    <name evidence="1" type="ORF">M9Y10_017139</name>
</gene>
<evidence type="ECO:0000313" key="1">
    <source>
        <dbReference type="EMBL" id="KAK8853578.1"/>
    </source>
</evidence>
<dbReference type="Proteomes" id="UP001470230">
    <property type="component" value="Unassembled WGS sequence"/>
</dbReference>
<accession>A0ABR2HV95</accession>
<dbReference type="EMBL" id="JAPFFF010000022">
    <property type="protein sequence ID" value="KAK8853578.1"/>
    <property type="molecule type" value="Genomic_DNA"/>
</dbReference>
<keyword evidence="2" id="KW-1185">Reference proteome</keyword>
<reference evidence="1 2" key="1">
    <citation type="submission" date="2024-04" db="EMBL/GenBank/DDBJ databases">
        <title>Tritrichomonas musculus Genome.</title>
        <authorList>
            <person name="Alves-Ferreira E."/>
            <person name="Grigg M."/>
            <person name="Lorenzi H."/>
            <person name="Galac M."/>
        </authorList>
    </citation>
    <scope>NUCLEOTIDE SEQUENCE [LARGE SCALE GENOMIC DNA]</scope>
    <source>
        <strain evidence="1 2">EAF2021</strain>
    </source>
</reference>
<proteinExistence type="predicted"/>
<sequence length="91" mass="10839">MSNQDTISNFYSTTKFVNFIKDTYPNNEFTKFDNKDYMYVLVIEFESKAFMNSTYYPSHVLLCKNEHNIKCIRDQFKINYDDGNVPVSCFI</sequence>
<evidence type="ECO:0000313" key="2">
    <source>
        <dbReference type="Proteomes" id="UP001470230"/>
    </source>
</evidence>